<organism evidence="1">
    <name type="scientific">freshwater metagenome</name>
    <dbReference type="NCBI Taxonomy" id="449393"/>
    <lineage>
        <taxon>unclassified sequences</taxon>
        <taxon>metagenomes</taxon>
        <taxon>ecological metagenomes</taxon>
    </lineage>
</organism>
<gene>
    <name evidence="1" type="ORF">UFOPK1603_00717</name>
</gene>
<evidence type="ECO:0000313" key="1">
    <source>
        <dbReference type="EMBL" id="CAB4563286.1"/>
    </source>
</evidence>
<dbReference type="AntiFam" id="ANF00158">
    <property type="entry name" value="Shadow ORF (opposite ftsK2)"/>
</dbReference>
<reference evidence="1" key="1">
    <citation type="submission" date="2020-05" db="EMBL/GenBank/DDBJ databases">
        <authorList>
            <person name="Chiriac C."/>
            <person name="Salcher M."/>
            <person name="Ghai R."/>
            <person name="Kavagutti S V."/>
        </authorList>
    </citation>
    <scope>NUCLEOTIDE SEQUENCE</scope>
</reference>
<name>A0A6J6DJ17_9ZZZZ</name>
<proteinExistence type="predicted"/>
<dbReference type="EMBL" id="CAEZTG010000051">
    <property type="protein sequence ID" value="CAB4563286.1"/>
    <property type="molecule type" value="Genomic_DNA"/>
</dbReference>
<dbReference type="AlphaFoldDB" id="A0A6J6DJ17"/>
<protein>
    <submittedName>
        <fullName evidence="1">Unannotated protein</fullName>
    </submittedName>
</protein>
<sequence length="135" mass="15583">MDADGARHLCDSTDRLFNVARSNHHEVVELVDHYKDVRKAVVFDTHLGLIDNLATIKGRVVAIDVAETTFRKKVVATFHFLHGPRQRICCLLRICHDLCEQMRKAVVLTEFHTLGVDENQTNLIRCRAHEDRRKQ</sequence>
<accession>A0A6J6DJ17</accession>